<evidence type="ECO:0000313" key="9">
    <source>
        <dbReference type="EMBL" id="HEB97704.1"/>
    </source>
</evidence>
<dbReference type="PANTHER" id="PTHR31272">
    <property type="entry name" value="CYTOCHROME C-TYPE BIOGENESIS PROTEIN HI_1454-RELATED"/>
    <property type="match status" value="1"/>
</dbReference>
<gene>
    <name evidence="9" type="ORF">ENI96_14875</name>
</gene>
<dbReference type="EMBL" id="DRKP01000188">
    <property type="protein sequence ID" value="HEB97704.1"/>
    <property type="molecule type" value="Genomic_DNA"/>
</dbReference>
<comment type="subcellular location">
    <subcellularLocation>
        <location evidence="1">Membrane</location>
        <topology evidence="1">Multi-pass membrane protein</topology>
    </subcellularLocation>
</comment>
<dbReference type="AlphaFoldDB" id="A0A831RRZ6"/>
<feature type="transmembrane region" description="Helical" evidence="7">
    <location>
        <begin position="6"/>
        <end position="33"/>
    </location>
</feature>
<evidence type="ECO:0000256" key="5">
    <source>
        <dbReference type="ARBA" id="ARBA00022989"/>
    </source>
</evidence>
<reference evidence="9" key="1">
    <citation type="journal article" date="2020" name="mSystems">
        <title>Genome- and Community-Level Interaction Insights into Carbon Utilization and Element Cycling Functions of Hydrothermarchaeota in Hydrothermal Sediment.</title>
        <authorList>
            <person name="Zhou Z."/>
            <person name="Liu Y."/>
            <person name="Xu W."/>
            <person name="Pan J."/>
            <person name="Luo Z.H."/>
            <person name="Li M."/>
        </authorList>
    </citation>
    <scope>NUCLEOTIDE SEQUENCE [LARGE SCALE GENOMIC DNA]</scope>
    <source>
        <strain evidence="9">HyVt-443</strain>
    </source>
</reference>
<dbReference type="InterPro" id="IPR003834">
    <property type="entry name" value="Cyt_c_assmbl_TM_dom"/>
</dbReference>
<dbReference type="Pfam" id="PF02683">
    <property type="entry name" value="DsbD_TM"/>
    <property type="match status" value="1"/>
</dbReference>
<dbReference type="GO" id="GO:0016020">
    <property type="term" value="C:membrane"/>
    <property type="evidence" value="ECO:0007669"/>
    <property type="project" value="UniProtKB-SubCell"/>
</dbReference>
<feature type="transmembrane region" description="Helical" evidence="7">
    <location>
        <begin position="132"/>
        <end position="158"/>
    </location>
</feature>
<feature type="transmembrane region" description="Helical" evidence="7">
    <location>
        <begin position="212"/>
        <end position="236"/>
    </location>
</feature>
<evidence type="ECO:0000256" key="6">
    <source>
        <dbReference type="ARBA" id="ARBA00023136"/>
    </source>
</evidence>
<feature type="transmembrane region" description="Helical" evidence="7">
    <location>
        <begin position="170"/>
        <end position="191"/>
    </location>
</feature>
<comment type="caution">
    <text evidence="9">The sequence shown here is derived from an EMBL/GenBank/DDBJ whole genome shotgun (WGS) entry which is preliminary data.</text>
</comment>
<evidence type="ECO:0000259" key="8">
    <source>
        <dbReference type="Pfam" id="PF02683"/>
    </source>
</evidence>
<dbReference type="PANTHER" id="PTHR31272:SF4">
    <property type="entry name" value="CYTOCHROME C-TYPE BIOGENESIS PROTEIN HI_1454-RELATED"/>
    <property type="match status" value="1"/>
</dbReference>
<feature type="transmembrane region" description="Helical" evidence="7">
    <location>
        <begin position="53"/>
        <end position="74"/>
    </location>
</feature>
<feature type="transmembrane region" description="Helical" evidence="7">
    <location>
        <begin position="94"/>
        <end position="111"/>
    </location>
</feature>
<protein>
    <submittedName>
        <fullName evidence="9">Cytochrome c biogenesis protein CcdA</fullName>
    </submittedName>
</protein>
<dbReference type="GO" id="GO:0017004">
    <property type="term" value="P:cytochrome complex assembly"/>
    <property type="evidence" value="ECO:0007669"/>
    <property type="project" value="UniProtKB-KW"/>
</dbReference>
<dbReference type="InterPro" id="IPR051790">
    <property type="entry name" value="Cytochrome_c-biogenesis_DsbD"/>
</dbReference>
<keyword evidence="5 7" id="KW-1133">Transmembrane helix</keyword>
<name>A0A831RRZ6_9GAMM</name>
<evidence type="ECO:0000256" key="4">
    <source>
        <dbReference type="ARBA" id="ARBA00022748"/>
    </source>
</evidence>
<evidence type="ECO:0000256" key="1">
    <source>
        <dbReference type="ARBA" id="ARBA00004141"/>
    </source>
</evidence>
<accession>A0A831RRZ6</accession>
<evidence type="ECO:0000256" key="7">
    <source>
        <dbReference type="SAM" id="Phobius"/>
    </source>
</evidence>
<evidence type="ECO:0000256" key="3">
    <source>
        <dbReference type="ARBA" id="ARBA00022692"/>
    </source>
</evidence>
<evidence type="ECO:0000256" key="2">
    <source>
        <dbReference type="ARBA" id="ARBA00006143"/>
    </source>
</evidence>
<sequence length="246" mass="26231">MTDLPTVTLLAAFLAGIVSFLSPCVLPLVPGYVSFIVGRTPEQLQAGRDSRELMSAFVVSLFFILGFSAVFIALGASASAIGRLFAAYRYEANIVGGVIIILFGLYMTGLFKSRLLSRDTRFQARVQGGTPLSAFVMGLAFAFGWTPCIGPILGAILAMTAVSTGVDSGMMFLAVYSLGLGVPFMLTALFTSRLVTHVALLRRIGRPLHVGAGILLIIMGIAMITGYLSMFGIWLLNTFPFLLNIG</sequence>
<proteinExistence type="inferred from homology"/>
<feature type="domain" description="Cytochrome C biogenesis protein transmembrane" evidence="8">
    <location>
        <begin position="7"/>
        <end position="200"/>
    </location>
</feature>
<keyword evidence="4" id="KW-0201">Cytochrome c-type biogenesis</keyword>
<keyword evidence="6 7" id="KW-0472">Membrane</keyword>
<comment type="similarity">
    <text evidence="2">Belongs to the DsbD family.</text>
</comment>
<organism evidence="9">
    <name type="scientific">Sedimenticola thiotaurini</name>
    <dbReference type="NCBI Taxonomy" id="1543721"/>
    <lineage>
        <taxon>Bacteria</taxon>
        <taxon>Pseudomonadati</taxon>
        <taxon>Pseudomonadota</taxon>
        <taxon>Gammaproteobacteria</taxon>
        <taxon>Chromatiales</taxon>
        <taxon>Sedimenticolaceae</taxon>
        <taxon>Sedimenticola</taxon>
    </lineage>
</organism>
<keyword evidence="3 7" id="KW-0812">Transmembrane</keyword>
<dbReference type="Proteomes" id="UP000886251">
    <property type="component" value="Unassembled WGS sequence"/>
</dbReference>